<organism evidence="1 2">
    <name type="scientific">Plebeiibacterium sediminum</name>
    <dbReference type="NCBI Taxonomy" id="2992112"/>
    <lineage>
        <taxon>Bacteria</taxon>
        <taxon>Pseudomonadati</taxon>
        <taxon>Bacteroidota</taxon>
        <taxon>Bacteroidia</taxon>
        <taxon>Marinilabiliales</taxon>
        <taxon>Marinilabiliaceae</taxon>
        <taxon>Plebeiibacterium</taxon>
    </lineage>
</organism>
<dbReference type="AlphaFoldDB" id="A0AAE3SHP3"/>
<keyword evidence="2" id="KW-1185">Reference proteome</keyword>
<evidence type="ECO:0000313" key="1">
    <source>
        <dbReference type="EMBL" id="MCW3789467.1"/>
    </source>
</evidence>
<dbReference type="RefSeq" id="WP_301193018.1">
    <property type="nucleotide sequence ID" value="NZ_JAPDPJ010000114.1"/>
</dbReference>
<reference evidence="1" key="1">
    <citation type="submission" date="2022-10" db="EMBL/GenBank/DDBJ databases">
        <authorList>
            <person name="Yu W.X."/>
        </authorList>
    </citation>
    <scope>NUCLEOTIDE SEQUENCE</scope>
    <source>
        <strain evidence="1">AAT</strain>
    </source>
</reference>
<evidence type="ECO:0000313" key="2">
    <source>
        <dbReference type="Proteomes" id="UP001209229"/>
    </source>
</evidence>
<dbReference type="EMBL" id="JAPDPJ010000114">
    <property type="protein sequence ID" value="MCW3789467.1"/>
    <property type="molecule type" value="Genomic_DNA"/>
</dbReference>
<gene>
    <name evidence="1" type="ORF">OM075_23615</name>
</gene>
<dbReference type="Proteomes" id="UP001209229">
    <property type="component" value="Unassembled WGS sequence"/>
</dbReference>
<accession>A0AAE3SHP3</accession>
<sequence length="71" mass="8166">MRIPINNKKAKSIIIKSLSRGYFETEELKTIIPLTIIDLGTGKPIEPHEAISEFRRVHGLDTMKNPLEHER</sequence>
<comment type="caution">
    <text evidence="1">The sequence shown here is derived from an EMBL/GenBank/DDBJ whole genome shotgun (WGS) entry which is preliminary data.</text>
</comment>
<proteinExistence type="predicted"/>
<name>A0AAE3SHP3_9BACT</name>
<protein>
    <submittedName>
        <fullName evidence="1">Uncharacterized protein</fullName>
    </submittedName>
</protein>